<name>A0ABN3HUC4_9ACTN</name>
<sequence length="441" mass="45164">MTNVKDYGAAGDGSTDDTSAIQAALTAADAAHDFVYFPPGVYIVNHTLALSGHSSAIHGAGAKRTSTPNGGAPQGTVIKAINQTGPVLDFTGFKFPDSHRGRITFGGFAVQGDGASDATKAHSGISIPIGESANFTDIAIEQTGGPGLDIGRVYLSDFNRITIVTPVDASANDVPYLRATATNGCRFIGVGLRSMTPVGNTTTADVGATGALVVQESASYEPERNLWLGCWAENLHVPSGGTIVLHRGGDNVIDSFQFFDCGKVSGATGTAYFRFQAPAVNGTNGGNQLRGVIPGLNTSATAIDVGVDMQHSRNSVFGVKGYKGGNVRLASGVEYVTVLLTGSESQATTNTAPAVIDNSGMLTNTVIDLMAGLFQLPQAATFRLGADTTVQRAGVGTVNVGRLAVTNAASASALGTVVRKIQVFDAAGTSLGYLPVVSESS</sequence>
<proteinExistence type="predicted"/>
<accession>A0ABN3HUC4</accession>
<evidence type="ECO:0000259" key="1">
    <source>
        <dbReference type="Pfam" id="PF12708"/>
    </source>
</evidence>
<dbReference type="RefSeq" id="WP_344619674.1">
    <property type="nucleotide sequence ID" value="NZ_BAAARV010000108.1"/>
</dbReference>
<dbReference type="InterPro" id="IPR012334">
    <property type="entry name" value="Pectin_lyas_fold"/>
</dbReference>
<keyword evidence="3" id="KW-1185">Reference proteome</keyword>
<dbReference type="InterPro" id="IPR011050">
    <property type="entry name" value="Pectin_lyase_fold/virulence"/>
</dbReference>
<evidence type="ECO:0000313" key="2">
    <source>
        <dbReference type="EMBL" id="GAA2387657.1"/>
    </source>
</evidence>
<dbReference type="Pfam" id="PF12708">
    <property type="entry name" value="Pect-lyase_RHGA_epim"/>
    <property type="match status" value="1"/>
</dbReference>
<evidence type="ECO:0000313" key="3">
    <source>
        <dbReference type="Proteomes" id="UP001501444"/>
    </source>
</evidence>
<dbReference type="EMBL" id="BAAARV010000108">
    <property type="protein sequence ID" value="GAA2387657.1"/>
    <property type="molecule type" value="Genomic_DNA"/>
</dbReference>
<reference evidence="2 3" key="1">
    <citation type="journal article" date="2019" name="Int. J. Syst. Evol. Microbiol.">
        <title>The Global Catalogue of Microorganisms (GCM) 10K type strain sequencing project: providing services to taxonomists for standard genome sequencing and annotation.</title>
        <authorList>
            <consortium name="The Broad Institute Genomics Platform"/>
            <consortium name="The Broad Institute Genome Sequencing Center for Infectious Disease"/>
            <person name="Wu L."/>
            <person name="Ma J."/>
        </authorList>
    </citation>
    <scope>NUCLEOTIDE SEQUENCE [LARGE SCALE GENOMIC DNA]</scope>
    <source>
        <strain evidence="2 3">JCM 3272</strain>
    </source>
</reference>
<dbReference type="SUPFAM" id="SSF51126">
    <property type="entry name" value="Pectin lyase-like"/>
    <property type="match status" value="1"/>
</dbReference>
<feature type="domain" description="Rhamnogalacturonase A/B/Epimerase-like pectate lyase" evidence="1">
    <location>
        <begin position="2"/>
        <end position="64"/>
    </location>
</feature>
<dbReference type="InterPro" id="IPR024535">
    <property type="entry name" value="RHGA/B-epi-like_pectate_lyase"/>
</dbReference>
<dbReference type="Proteomes" id="UP001501444">
    <property type="component" value="Unassembled WGS sequence"/>
</dbReference>
<organism evidence="2 3">
    <name type="scientific">Dactylosporangium salmoneum</name>
    <dbReference type="NCBI Taxonomy" id="53361"/>
    <lineage>
        <taxon>Bacteria</taxon>
        <taxon>Bacillati</taxon>
        <taxon>Actinomycetota</taxon>
        <taxon>Actinomycetes</taxon>
        <taxon>Micromonosporales</taxon>
        <taxon>Micromonosporaceae</taxon>
        <taxon>Dactylosporangium</taxon>
    </lineage>
</organism>
<protein>
    <recommendedName>
        <fullName evidence="1">Rhamnogalacturonase A/B/Epimerase-like pectate lyase domain-containing protein</fullName>
    </recommendedName>
</protein>
<comment type="caution">
    <text evidence="2">The sequence shown here is derived from an EMBL/GenBank/DDBJ whole genome shotgun (WGS) entry which is preliminary data.</text>
</comment>
<dbReference type="Gene3D" id="2.160.20.10">
    <property type="entry name" value="Single-stranded right-handed beta-helix, Pectin lyase-like"/>
    <property type="match status" value="1"/>
</dbReference>
<gene>
    <name evidence="2" type="ORF">GCM10010170_098750</name>
</gene>